<organism evidence="5 6">
    <name type="scientific">Nocardioides panaciterrulae</name>
    <dbReference type="NCBI Taxonomy" id="661492"/>
    <lineage>
        <taxon>Bacteria</taxon>
        <taxon>Bacillati</taxon>
        <taxon>Actinomycetota</taxon>
        <taxon>Actinomycetes</taxon>
        <taxon>Propionibacteriales</taxon>
        <taxon>Nocardioidaceae</taxon>
        <taxon>Nocardioides</taxon>
    </lineage>
</organism>
<evidence type="ECO:0000256" key="2">
    <source>
        <dbReference type="ARBA" id="ARBA00023125"/>
    </source>
</evidence>
<keyword evidence="3" id="KW-0804">Transcription</keyword>
<evidence type="ECO:0000256" key="1">
    <source>
        <dbReference type="ARBA" id="ARBA00023015"/>
    </source>
</evidence>
<reference evidence="5 6" key="1">
    <citation type="submission" date="2020-07" db="EMBL/GenBank/DDBJ databases">
        <title>Sequencing the genomes of 1000 actinobacteria strains.</title>
        <authorList>
            <person name="Klenk H.-P."/>
        </authorList>
    </citation>
    <scope>NUCLEOTIDE SEQUENCE [LARGE SCALE GENOMIC DNA]</scope>
    <source>
        <strain evidence="5 6">DSM 21350</strain>
    </source>
</reference>
<dbReference type="NCBIfam" id="NF033788">
    <property type="entry name" value="HTH_metalloreg"/>
    <property type="match status" value="1"/>
</dbReference>
<dbReference type="SMART" id="SM00418">
    <property type="entry name" value="HTH_ARSR"/>
    <property type="match status" value="1"/>
</dbReference>
<dbReference type="InterPro" id="IPR036388">
    <property type="entry name" value="WH-like_DNA-bd_sf"/>
</dbReference>
<accession>A0A7Y9JCC5</accession>
<dbReference type="SUPFAM" id="SSF46785">
    <property type="entry name" value="Winged helix' DNA-binding domain"/>
    <property type="match status" value="1"/>
</dbReference>
<feature type="domain" description="HTH arsR-type" evidence="4">
    <location>
        <begin position="12"/>
        <end position="106"/>
    </location>
</feature>
<dbReference type="CDD" id="cd00090">
    <property type="entry name" value="HTH_ARSR"/>
    <property type="match status" value="1"/>
</dbReference>
<dbReference type="Gene3D" id="1.10.10.10">
    <property type="entry name" value="Winged helix-like DNA-binding domain superfamily/Winged helix DNA-binding domain"/>
    <property type="match status" value="1"/>
</dbReference>
<dbReference type="GO" id="GO:0003677">
    <property type="term" value="F:DNA binding"/>
    <property type="evidence" value="ECO:0007669"/>
    <property type="project" value="UniProtKB-KW"/>
</dbReference>
<evidence type="ECO:0000256" key="3">
    <source>
        <dbReference type="ARBA" id="ARBA00023163"/>
    </source>
</evidence>
<keyword evidence="2 5" id="KW-0238">DNA-binding</keyword>
<dbReference type="AlphaFoldDB" id="A0A7Y9JCC5"/>
<evidence type="ECO:0000313" key="6">
    <source>
        <dbReference type="Proteomes" id="UP000535511"/>
    </source>
</evidence>
<keyword evidence="6" id="KW-1185">Reference proteome</keyword>
<dbReference type="InterPro" id="IPR051011">
    <property type="entry name" value="Metal_resp_trans_reg"/>
</dbReference>
<name>A0A7Y9JCC5_9ACTN</name>
<dbReference type="PANTHER" id="PTHR43132">
    <property type="entry name" value="ARSENICAL RESISTANCE OPERON REPRESSOR ARSR-RELATED"/>
    <property type="match status" value="1"/>
</dbReference>
<sequence length="122" mass="13226">MGHSRDDVPRRLDAAVARQVATTLQALATPSRVLILSTLRGGPCTVREITEAVGMAQPAVSHQLRLLRNLGLVVGDRHGRHVVYQLHDDHVAELIDQAVHHAEHVRLGSVDRSRVGGPPPVP</sequence>
<proteinExistence type="predicted"/>
<comment type="caution">
    <text evidence="5">The sequence shown here is derived from an EMBL/GenBank/DDBJ whole genome shotgun (WGS) entry which is preliminary data.</text>
</comment>
<dbReference type="GO" id="GO:0003700">
    <property type="term" value="F:DNA-binding transcription factor activity"/>
    <property type="evidence" value="ECO:0007669"/>
    <property type="project" value="InterPro"/>
</dbReference>
<dbReference type="PROSITE" id="PS50987">
    <property type="entry name" value="HTH_ARSR_2"/>
    <property type="match status" value="1"/>
</dbReference>
<dbReference type="InterPro" id="IPR011991">
    <property type="entry name" value="ArsR-like_HTH"/>
</dbReference>
<gene>
    <name evidence="5" type="ORF">BJZ21_003938</name>
</gene>
<dbReference type="InterPro" id="IPR036390">
    <property type="entry name" value="WH_DNA-bd_sf"/>
</dbReference>
<dbReference type="InterPro" id="IPR001845">
    <property type="entry name" value="HTH_ArsR_DNA-bd_dom"/>
</dbReference>
<protein>
    <submittedName>
        <fullName evidence="5">DNA-binding transcriptional ArsR family regulator</fullName>
    </submittedName>
</protein>
<dbReference type="RefSeq" id="WP_179665324.1">
    <property type="nucleotide sequence ID" value="NZ_JACCBG010000001.1"/>
</dbReference>
<dbReference type="Proteomes" id="UP000535511">
    <property type="component" value="Unassembled WGS sequence"/>
</dbReference>
<dbReference type="EMBL" id="JACCBG010000001">
    <property type="protein sequence ID" value="NYD43855.1"/>
    <property type="molecule type" value="Genomic_DNA"/>
</dbReference>
<dbReference type="Pfam" id="PF01022">
    <property type="entry name" value="HTH_5"/>
    <property type="match status" value="1"/>
</dbReference>
<evidence type="ECO:0000313" key="5">
    <source>
        <dbReference type="EMBL" id="NYD43855.1"/>
    </source>
</evidence>
<dbReference type="PRINTS" id="PR00778">
    <property type="entry name" value="HTHARSR"/>
</dbReference>
<dbReference type="PANTHER" id="PTHR43132:SF6">
    <property type="entry name" value="HTH-TYPE TRANSCRIPTIONAL REPRESSOR CZRA"/>
    <property type="match status" value="1"/>
</dbReference>
<keyword evidence="1" id="KW-0805">Transcription regulation</keyword>
<evidence type="ECO:0000259" key="4">
    <source>
        <dbReference type="PROSITE" id="PS50987"/>
    </source>
</evidence>